<keyword evidence="4" id="KW-1185">Reference proteome</keyword>
<dbReference type="KEGG" id="vcy:IX92_09580"/>
<evidence type="ECO:0000259" key="2">
    <source>
        <dbReference type="Pfam" id="PF16036"/>
    </source>
</evidence>
<reference evidence="3 4" key="1">
    <citation type="submission" date="2014-10" db="EMBL/GenBank/DDBJ databases">
        <title>The Complete Genome Sequence for the Shellfish Pathogen Vibrio coralliilyticus RE98 Isolated from a Shellfish Hatchery.</title>
        <authorList>
            <person name="Richards G.P."/>
            <person name="Bono J.L."/>
            <person name="Watson M.A."/>
            <person name="Needleman D.S."/>
        </authorList>
    </citation>
    <scope>NUCLEOTIDE SEQUENCE [LARGE SCALE GENOMIC DNA]</scope>
    <source>
        <strain evidence="3 4">RE98</strain>
    </source>
</reference>
<evidence type="ECO:0000313" key="4">
    <source>
        <dbReference type="Proteomes" id="UP000030081"/>
    </source>
</evidence>
<evidence type="ECO:0000256" key="1">
    <source>
        <dbReference type="SAM" id="SignalP"/>
    </source>
</evidence>
<feature type="signal peptide" evidence="1">
    <location>
        <begin position="1"/>
        <end position="21"/>
    </location>
</feature>
<dbReference type="RefSeq" id="WP_043008620.1">
    <property type="nucleotide sequence ID" value="NZ_CP009617.1"/>
</dbReference>
<proteinExistence type="predicted"/>
<protein>
    <submittedName>
        <fullName evidence="3">Periplasmic protein</fullName>
    </submittedName>
</protein>
<sequence>MHRIKWGTLAGLIASSLIVSASVKANTASDEQWQEWRKVGSAQLTYFIFDVYKSQLLTPSGDYAQGKDVSPHPLALSIEYQRDISQKQLVDATIEQWEKLGYTDTSSWVTQLEDIFPDVKDGQQLTYVSDGDIGRFFFSSHSEKNQLIGSITDPQLNDAFLAIWLSPQTQYPKLRQELIGAK</sequence>
<dbReference type="AlphaFoldDB" id="A0AAN0SBD4"/>
<dbReference type="Proteomes" id="UP000030081">
    <property type="component" value="Chromosome 1"/>
</dbReference>
<feature type="chain" id="PRO_5043017693" evidence="1">
    <location>
        <begin position="22"/>
        <end position="182"/>
    </location>
</feature>
<evidence type="ECO:0000313" key="3">
    <source>
        <dbReference type="EMBL" id="AIW19289.1"/>
    </source>
</evidence>
<organism evidence="3 4">
    <name type="scientific">Vibrio coralliilyticus</name>
    <dbReference type="NCBI Taxonomy" id="190893"/>
    <lineage>
        <taxon>Bacteria</taxon>
        <taxon>Pseudomonadati</taxon>
        <taxon>Pseudomonadota</taxon>
        <taxon>Gammaproteobacteria</taxon>
        <taxon>Vibrionales</taxon>
        <taxon>Vibrionaceae</taxon>
        <taxon>Vibrio</taxon>
    </lineage>
</organism>
<gene>
    <name evidence="3" type="ORF">IX92_09580</name>
</gene>
<dbReference type="Pfam" id="PF16036">
    <property type="entry name" value="Chalcone_3"/>
    <property type="match status" value="1"/>
</dbReference>
<dbReference type="InterPro" id="IPR016087">
    <property type="entry name" value="Chalcone_isomerase"/>
</dbReference>
<accession>A0AAN0SBD4</accession>
<dbReference type="EMBL" id="CP009617">
    <property type="protein sequence ID" value="AIW19289.1"/>
    <property type="molecule type" value="Genomic_DNA"/>
</dbReference>
<name>A0AAN0SBD4_9VIBR</name>
<keyword evidence="1" id="KW-0732">Signal</keyword>
<feature type="domain" description="Chalcone isomerase" evidence="2">
    <location>
        <begin position="45"/>
        <end position="180"/>
    </location>
</feature>